<accession>A0ABW0EGT2</accession>
<keyword evidence="2" id="KW-0812">Transmembrane</keyword>
<comment type="caution">
    <text evidence="4">The sequence shown here is derived from an EMBL/GenBank/DDBJ whole genome shotgun (WGS) entry which is preliminary data.</text>
</comment>
<evidence type="ECO:0000256" key="1">
    <source>
        <dbReference type="SAM" id="MobiDB-lite"/>
    </source>
</evidence>
<protein>
    <submittedName>
        <fullName evidence="4">PH domain-containing protein</fullName>
    </submittedName>
</protein>
<dbReference type="RefSeq" id="WP_378018523.1">
    <property type="nucleotide sequence ID" value="NZ_JBHSKT010000012.1"/>
</dbReference>
<proteinExistence type="predicted"/>
<feature type="domain" description="Uncharacterized protein YyaB-like PH" evidence="3">
    <location>
        <begin position="39"/>
        <end position="114"/>
    </location>
</feature>
<evidence type="ECO:0000313" key="5">
    <source>
        <dbReference type="Proteomes" id="UP001596161"/>
    </source>
</evidence>
<feature type="region of interest" description="Disordered" evidence="1">
    <location>
        <begin position="121"/>
        <end position="141"/>
    </location>
</feature>
<evidence type="ECO:0000313" key="4">
    <source>
        <dbReference type="EMBL" id="MFC5272166.1"/>
    </source>
</evidence>
<dbReference type="Pfam" id="PF06713">
    <property type="entry name" value="bPH_4"/>
    <property type="match status" value="1"/>
</dbReference>
<evidence type="ECO:0000256" key="2">
    <source>
        <dbReference type="SAM" id="Phobius"/>
    </source>
</evidence>
<keyword evidence="5" id="KW-1185">Reference proteome</keyword>
<gene>
    <name evidence="4" type="ORF">ACFPIB_16245</name>
</gene>
<keyword evidence="2" id="KW-1133">Transmembrane helix</keyword>
<feature type="transmembrane region" description="Helical" evidence="2">
    <location>
        <begin position="16"/>
        <end position="34"/>
    </location>
</feature>
<sequence>MILVIHTFREYTTIDISDWVAIGLWILFLGYYLWQWFGTYYELRNGELYYRSGFTKGSIPVSSIRKIETHTRSWANTNAALANKGMMITYHKWDELFIAPKDEAGFLEALLEINPDIQIKNPDDKTKQLASKEYDFSGRKR</sequence>
<keyword evidence="2" id="KW-0472">Membrane</keyword>
<reference evidence="5" key="1">
    <citation type="journal article" date="2019" name="Int. J. Syst. Evol. Microbiol.">
        <title>The Global Catalogue of Microorganisms (GCM) 10K type strain sequencing project: providing services to taxonomists for standard genome sequencing and annotation.</title>
        <authorList>
            <consortium name="The Broad Institute Genomics Platform"/>
            <consortium name="The Broad Institute Genome Sequencing Center for Infectious Disease"/>
            <person name="Wu L."/>
            <person name="Ma J."/>
        </authorList>
    </citation>
    <scope>NUCLEOTIDE SEQUENCE [LARGE SCALE GENOMIC DNA]</scope>
    <source>
        <strain evidence="5">KACC 12602</strain>
    </source>
</reference>
<name>A0ABW0EGT2_9BACT</name>
<dbReference type="InterPro" id="IPR009589">
    <property type="entry name" value="PH_YyaB-like"/>
</dbReference>
<dbReference type="Proteomes" id="UP001596161">
    <property type="component" value="Unassembled WGS sequence"/>
</dbReference>
<evidence type="ECO:0000259" key="3">
    <source>
        <dbReference type="Pfam" id="PF06713"/>
    </source>
</evidence>
<dbReference type="EMBL" id="JBHSKT010000012">
    <property type="protein sequence ID" value="MFC5272166.1"/>
    <property type="molecule type" value="Genomic_DNA"/>
</dbReference>
<organism evidence="4 5">
    <name type="scientific">Adhaeribacter terreus</name>
    <dbReference type="NCBI Taxonomy" id="529703"/>
    <lineage>
        <taxon>Bacteria</taxon>
        <taxon>Pseudomonadati</taxon>
        <taxon>Bacteroidota</taxon>
        <taxon>Cytophagia</taxon>
        <taxon>Cytophagales</taxon>
        <taxon>Hymenobacteraceae</taxon>
        <taxon>Adhaeribacter</taxon>
    </lineage>
</organism>